<dbReference type="Gene3D" id="3.10.350.10">
    <property type="entry name" value="LysM domain"/>
    <property type="match status" value="3"/>
</dbReference>
<dbReference type="Pfam" id="PF01476">
    <property type="entry name" value="LysM"/>
    <property type="match status" value="4"/>
</dbReference>
<dbReference type="PANTHER" id="PTHR33734:SF22">
    <property type="entry name" value="MEMBRANE-BOUND LYTIC MUREIN TRANSGLYCOSYLASE D"/>
    <property type="match status" value="1"/>
</dbReference>
<dbReference type="PANTHER" id="PTHR33734">
    <property type="entry name" value="LYSM DOMAIN-CONTAINING GPI-ANCHORED PROTEIN 2"/>
    <property type="match status" value="1"/>
</dbReference>
<proteinExistence type="predicted"/>
<evidence type="ECO:0000313" key="3">
    <source>
        <dbReference type="EMBL" id="MFD0990874.1"/>
    </source>
</evidence>
<feature type="chain" id="PRO_5045929833" evidence="1">
    <location>
        <begin position="22"/>
        <end position="635"/>
    </location>
</feature>
<dbReference type="CDD" id="cd06268">
    <property type="entry name" value="PBP1_ABC_transporter_LIVBP-like"/>
    <property type="match status" value="1"/>
</dbReference>
<sequence>MIKFFSVLCLVFMLSANALTAQNFSTHQVKKGETVHGIATQYGVSIADIYALNPDAKKELKANSILIIPISKANKPTVTIVKELQGFKEHKTSKKETLYSIAKQYDVTEDDIKKHNTFLYANTLKKGDKLQIPVFKITKEEPKAATKTYIVLPKEGKWRVAYKFGITVQELEALNPQMGETLQEGQQIYVPNITGDAVKNVDEKYSYYSVLPKEGFYRLKLKLGLDQQELEALNPELKETGLKEGMVLKIPFSNKMTEDSGVALSKTNLGNRIKNYETKHIAVMLPFRLNRVNFDSLPDIKNSIKKDPYLNASLDFYTGVLTAIDSLKSLGISLKVDVYDTNYQVSEVSKLINDNNFKELDAVIGPLTPDTFDKVASELLPYHVPVVSPIGTNLTLYENVFQSRPSDDLLKGKLIDYVKTDTLASNIVVISDAKNATVANELKQAFGSAKMVYSRKGKTGNDLNFLYAEDVRSVLKPGRNYVFLETQNEGFVSNVASVLSSLNNSSANELILVTTNFNAAFEGEQVSNDHLSKLQLHFATTTKSYDDITDGVFVKNYSKTYNTIPSKRAIKGFDLTMDVVLRLASSKDLYMSVKNAPLTEYVENKFAYKKKLLGGYYNDAIYIVKYSDLAIVEVK</sequence>
<dbReference type="CDD" id="cd00118">
    <property type="entry name" value="LysM"/>
    <property type="match status" value="3"/>
</dbReference>
<keyword evidence="1" id="KW-0732">Signal</keyword>
<accession>A0ABW3JKG8</accession>
<keyword evidence="4" id="KW-1185">Reference proteome</keyword>
<reference evidence="4" key="1">
    <citation type="journal article" date="2019" name="Int. J. Syst. Evol. Microbiol.">
        <title>The Global Catalogue of Microorganisms (GCM) 10K type strain sequencing project: providing services to taxonomists for standard genome sequencing and annotation.</title>
        <authorList>
            <consortium name="The Broad Institute Genomics Platform"/>
            <consortium name="The Broad Institute Genome Sequencing Center for Infectious Disease"/>
            <person name="Wu L."/>
            <person name="Ma J."/>
        </authorList>
    </citation>
    <scope>NUCLEOTIDE SEQUENCE [LARGE SCALE GENOMIC DNA]</scope>
    <source>
        <strain evidence="4">CCUG 62414</strain>
    </source>
</reference>
<dbReference type="InterPro" id="IPR036779">
    <property type="entry name" value="LysM_dom_sf"/>
</dbReference>
<dbReference type="InterPro" id="IPR018392">
    <property type="entry name" value="LysM"/>
</dbReference>
<feature type="domain" description="LysM" evidence="2">
    <location>
        <begin position="88"/>
        <end position="132"/>
    </location>
</feature>
<evidence type="ECO:0000313" key="4">
    <source>
        <dbReference type="Proteomes" id="UP001597061"/>
    </source>
</evidence>
<protein>
    <submittedName>
        <fullName evidence="3">LysM peptidoglycan-binding domain-containing protein</fullName>
    </submittedName>
</protein>
<dbReference type="SUPFAM" id="SSF53822">
    <property type="entry name" value="Periplasmic binding protein-like I"/>
    <property type="match status" value="1"/>
</dbReference>
<organism evidence="3 4">
    <name type="scientific">Mariniflexile jejuense</name>
    <dbReference type="NCBI Taxonomy" id="1173582"/>
    <lineage>
        <taxon>Bacteria</taxon>
        <taxon>Pseudomonadati</taxon>
        <taxon>Bacteroidota</taxon>
        <taxon>Flavobacteriia</taxon>
        <taxon>Flavobacteriales</taxon>
        <taxon>Flavobacteriaceae</taxon>
        <taxon>Mariniflexile</taxon>
    </lineage>
</organism>
<dbReference type="SUPFAM" id="SSF54106">
    <property type="entry name" value="LysM domain"/>
    <property type="match status" value="3"/>
</dbReference>
<feature type="domain" description="LysM" evidence="2">
    <location>
        <begin position="25"/>
        <end position="68"/>
    </location>
</feature>
<dbReference type="RefSeq" id="WP_379926522.1">
    <property type="nucleotide sequence ID" value="NZ_JBHTJI010000022.1"/>
</dbReference>
<evidence type="ECO:0000259" key="2">
    <source>
        <dbReference type="PROSITE" id="PS51782"/>
    </source>
</evidence>
<gene>
    <name evidence="3" type="ORF">ACFQ1R_12265</name>
</gene>
<name>A0ABW3JKG8_9FLAO</name>
<dbReference type="EMBL" id="JBHTJI010000022">
    <property type="protein sequence ID" value="MFD0990874.1"/>
    <property type="molecule type" value="Genomic_DNA"/>
</dbReference>
<evidence type="ECO:0000256" key="1">
    <source>
        <dbReference type="SAM" id="SignalP"/>
    </source>
</evidence>
<comment type="caution">
    <text evidence="3">The sequence shown here is derived from an EMBL/GenBank/DDBJ whole genome shotgun (WGS) entry which is preliminary data.</text>
</comment>
<dbReference type="SMART" id="SM00257">
    <property type="entry name" value="LysM"/>
    <property type="match status" value="4"/>
</dbReference>
<dbReference type="PROSITE" id="PS51782">
    <property type="entry name" value="LYSM"/>
    <property type="match status" value="3"/>
</dbReference>
<feature type="domain" description="LysM" evidence="2">
    <location>
        <begin position="147"/>
        <end position="190"/>
    </location>
</feature>
<dbReference type="Gene3D" id="3.40.50.2300">
    <property type="match status" value="1"/>
</dbReference>
<dbReference type="Proteomes" id="UP001597061">
    <property type="component" value="Unassembled WGS sequence"/>
</dbReference>
<dbReference type="InterPro" id="IPR028082">
    <property type="entry name" value="Peripla_BP_I"/>
</dbReference>
<feature type="signal peptide" evidence="1">
    <location>
        <begin position="1"/>
        <end position="21"/>
    </location>
</feature>